<evidence type="ECO:0000256" key="1">
    <source>
        <dbReference type="SAM" id="MobiDB-lite"/>
    </source>
</evidence>
<evidence type="ECO:0000259" key="2">
    <source>
        <dbReference type="Pfam" id="PF03432"/>
    </source>
</evidence>
<feature type="compositionally biased region" description="Basic residues" evidence="1">
    <location>
        <begin position="431"/>
        <end position="440"/>
    </location>
</feature>
<dbReference type="Pfam" id="PF03432">
    <property type="entry name" value="Relaxase"/>
    <property type="match status" value="1"/>
</dbReference>
<name>A0ABV7VDS1_9PROT</name>
<evidence type="ECO:0000313" key="5">
    <source>
        <dbReference type="Proteomes" id="UP001595711"/>
    </source>
</evidence>
<proteinExistence type="predicted"/>
<dbReference type="Pfam" id="PF22863">
    <property type="entry name" value="TraI_middle"/>
    <property type="match status" value="2"/>
</dbReference>
<reference evidence="5" key="1">
    <citation type="journal article" date="2019" name="Int. J. Syst. Evol. Microbiol.">
        <title>The Global Catalogue of Microorganisms (GCM) 10K type strain sequencing project: providing services to taxonomists for standard genome sequencing and annotation.</title>
        <authorList>
            <consortium name="The Broad Institute Genomics Platform"/>
            <consortium name="The Broad Institute Genome Sequencing Center for Infectious Disease"/>
            <person name="Wu L."/>
            <person name="Ma J."/>
        </authorList>
    </citation>
    <scope>NUCLEOTIDE SEQUENCE [LARGE SCALE GENOMIC DNA]</scope>
    <source>
        <strain evidence="5">KCTC 42182</strain>
    </source>
</reference>
<organism evidence="4 5">
    <name type="scientific">Ferrovibrio xuzhouensis</name>
    <dbReference type="NCBI Taxonomy" id="1576914"/>
    <lineage>
        <taxon>Bacteria</taxon>
        <taxon>Pseudomonadati</taxon>
        <taxon>Pseudomonadota</taxon>
        <taxon>Alphaproteobacteria</taxon>
        <taxon>Rhodospirillales</taxon>
        <taxon>Rhodospirillaceae</taxon>
        <taxon>Ferrovibrio</taxon>
    </lineage>
</organism>
<dbReference type="InterPro" id="IPR049751">
    <property type="entry name" value="TraI/MobA_relaxases"/>
</dbReference>
<sequence length="821" mass="88452">MIAKRIDIEPENDNYERLADYIAAAPEEGEKLDDLWIVNCDAGETLDDLPLAKKEIKATQALNQTAKSGKTYHLMVSFRDERPSPEALRDIEREFAQALGFGEHQRIAGTHINTENFHLHIAINKIHPVTLKVHMPFRDFKVLEKVSREMEKKYALKLDLGRADKIEPEKQAARARDKEAHTWEQSFDSYVREEAADLLAALDAARGWQDLHAAFGRFDLELRLRGNGLVIANASGTEMIKASALDRKFSKAALEHKLGTFIAPGDDLELEDGTTEGQSHELPVDQAAQPTSAVAGGQHGAGAGSAPDASGSTARLEPRATRPGFKARLQLHQAEISAAFQSAQDWQQLHTELARYGMVLRPRGNGLTIANANGKGMIKASALHRNFSMAAVQGRLGPFQTAQQVQAAGRQQPTRSGAAPAPLPRPARPPRPVKRYRPRPITRFPGQHRLWRQYMATKGKRRESLAVKAFHTWKEFLQAEALNDPLAMAIIVAQKKLLEALNPFSILQPRGNIPGGSFLPAAGPRPSISAARLSRSGLQPPQGAAVAQNPPGPGNQQLAAGNNAQGLQNGPQGVSSGEPLSTSQQSPSPTQRPNMAAQGLNPSPRQAAGWARQPSEDERQLLTAAAKAAEGKVLPVDRHWTDQALAARPGLSDHQQAVVRSVVDRRLGLVVDGDQIERLQTLATVRDAFAAAGLRVVGVATSDNASKTLQDATGITSGSLHVLGRLLAKGDLQLGQHDVLVVEANKIHAKQIIRLLEAAAPTGARVVLAGDGKGSTGPAWAMRLLAGHLQVDGGLAVDDRRRDASSTHSIAEIAEGPAIVI</sequence>
<feature type="domain" description="MobA/VirD2-like nuclease" evidence="2">
    <location>
        <begin position="39"/>
        <end position="156"/>
    </location>
</feature>
<gene>
    <name evidence="4" type="primary">traI</name>
    <name evidence="4" type="ORF">ACFOOQ_05275</name>
</gene>
<protein>
    <submittedName>
        <fullName evidence="4">TraI/MobA(P) family conjugative relaxase</fullName>
    </submittedName>
</protein>
<feature type="compositionally biased region" description="Polar residues" evidence="1">
    <location>
        <begin position="401"/>
        <end position="415"/>
    </location>
</feature>
<keyword evidence="5" id="KW-1185">Reference proteome</keyword>
<evidence type="ECO:0000259" key="3">
    <source>
        <dbReference type="Pfam" id="PF22863"/>
    </source>
</evidence>
<dbReference type="EMBL" id="JBHRYJ010000001">
    <property type="protein sequence ID" value="MFC3674946.1"/>
    <property type="molecule type" value="Genomic_DNA"/>
</dbReference>
<feature type="compositionally biased region" description="Pro residues" evidence="1">
    <location>
        <begin position="421"/>
        <end position="430"/>
    </location>
</feature>
<dbReference type="Proteomes" id="UP001595711">
    <property type="component" value="Unassembled WGS sequence"/>
</dbReference>
<dbReference type="Pfam" id="PF13604">
    <property type="entry name" value="AAA_30"/>
    <property type="match status" value="1"/>
</dbReference>
<dbReference type="NCBIfam" id="NF041893">
    <property type="entry name" value="TraI_MobP_relax"/>
    <property type="match status" value="1"/>
</dbReference>
<feature type="compositionally biased region" description="Low complexity" evidence="1">
    <location>
        <begin position="581"/>
        <end position="591"/>
    </location>
</feature>
<accession>A0ABV7VDS1</accession>
<feature type="compositionally biased region" description="Polar residues" evidence="1">
    <location>
        <begin position="554"/>
        <end position="580"/>
    </location>
</feature>
<feature type="region of interest" description="Disordered" evidence="1">
    <location>
        <begin position="401"/>
        <end position="441"/>
    </location>
</feature>
<dbReference type="InterPro" id="IPR027417">
    <property type="entry name" value="P-loop_NTPase"/>
</dbReference>
<feature type="domain" description="TraI-like middle" evidence="3">
    <location>
        <begin position="331"/>
        <end position="401"/>
    </location>
</feature>
<dbReference type="RefSeq" id="WP_379722580.1">
    <property type="nucleotide sequence ID" value="NZ_JBHRYJ010000001.1"/>
</dbReference>
<dbReference type="Gene3D" id="3.40.50.300">
    <property type="entry name" value="P-loop containing nucleotide triphosphate hydrolases"/>
    <property type="match status" value="1"/>
</dbReference>
<comment type="caution">
    <text evidence="4">The sequence shown here is derived from an EMBL/GenBank/DDBJ whole genome shotgun (WGS) entry which is preliminary data.</text>
</comment>
<dbReference type="InterPro" id="IPR005094">
    <property type="entry name" value="Endonuclease_MobA/VirD2"/>
</dbReference>
<feature type="region of interest" description="Disordered" evidence="1">
    <location>
        <begin position="288"/>
        <end position="318"/>
    </location>
</feature>
<evidence type="ECO:0000313" key="4">
    <source>
        <dbReference type="EMBL" id="MFC3674946.1"/>
    </source>
</evidence>
<dbReference type="InterPro" id="IPR054462">
    <property type="entry name" value="TraI_M"/>
</dbReference>
<feature type="region of interest" description="Disordered" evidence="1">
    <location>
        <begin position="533"/>
        <end position="617"/>
    </location>
</feature>
<feature type="domain" description="TraI-like middle" evidence="3">
    <location>
        <begin position="173"/>
        <end position="261"/>
    </location>
</feature>